<dbReference type="Gene3D" id="3.40.50.300">
    <property type="entry name" value="P-loop containing nucleotide triphosphate hydrolases"/>
    <property type="match status" value="1"/>
</dbReference>
<dbReference type="GO" id="GO:0005829">
    <property type="term" value="C:cytosol"/>
    <property type="evidence" value="ECO:0007669"/>
    <property type="project" value="TreeGrafter"/>
</dbReference>
<evidence type="ECO:0000256" key="3">
    <source>
        <dbReference type="ARBA" id="ARBA00005043"/>
    </source>
</evidence>
<reference evidence="9 10" key="1">
    <citation type="submission" date="2016-08" db="EMBL/GenBank/DDBJ databases">
        <title>Whole genome shotgun sequence of Pichia membranifaciens KS47-1.</title>
        <authorList>
            <person name="Konishi M."/>
            <person name="Ishida M."/>
            <person name="Arakawa T."/>
            <person name="Kato Y."/>
            <person name="Horiuchi J."/>
        </authorList>
    </citation>
    <scope>NUCLEOTIDE SEQUENCE [LARGE SCALE GENOMIC DNA]</scope>
    <source>
        <strain evidence="9 10">KS47-1</strain>
    </source>
</reference>
<dbReference type="AlphaFoldDB" id="A0A1Q2YLX5"/>
<keyword evidence="8" id="KW-0539">Nucleus</keyword>
<dbReference type="EMBL" id="BDGI01000188">
    <property type="protein sequence ID" value="GAV30566.1"/>
    <property type="molecule type" value="Genomic_DNA"/>
</dbReference>
<comment type="similarity">
    <text evidence="4">Belongs to the ELP5 family.</text>
</comment>
<keyword evidence="10" id="KW-1185">Reference proteome</keyword>
<evidence type="ECO:0000256" key="8">
    <source>
        <dbReference type="ARBA" id="ARBA00023242"/>
    </source>
</evidence>
<gene>
    <name evidence="9" type="ORF">PMKS-004080</name>
</gene>
<organism evidence="9 10">
    <name type="scientific">Pichia membranifaciens</name>
    <dbReference type="NCBI Taxonomy" id="4926"/>
    <lineage>
        <taxon>Eukaryota</taxon>
        <taxon>Fungi</taxon>
        <taxon>Dikarya</taxon>
        <taxon>Ascomycota</taxon>
        <taxon>Saccharomycotina</taxon>
        <taxon>Pichiomycetes</taxon>
        <taxon>Pichiales</taxon>
        <taxon>Pichiaceae</taxon>
        <taxon>Pichia</taxon>
    </lineage>
</organism>
<dbReference type="InterPro" id="IPR019519">
    <property type="entry name" value="Elp5"/>
</dbReference>
<evidence type="ECO:0000256" key="2">
    <source>
        <dbReference type="ARBA" id="ARBA00004496"/>
    </source>
</evidence>
<comment type="pathway">
    <text evidence="3">tRNA modification; 5-methoxycarbonylmethyl-2-thiouridine-tRNA biosynthesis.</text>
</comment>
<proteinExistence type="inferred from homology"/>
<keyword evidence="6" id="KW-0963">Cytoplasm</keyword>
<evidence type="ECO:0000256" key="6">
    <source>
        <dbReference type="ARBA" id="ARBA00022490"/>
    </source>
</evidence>
<dbReference type="GO" id="GO:0000049">
    <property type="term" value="F:tRNA binding"/>
    <property type="evidence" value="ECO:0007669"/>
    <property type="project" value="TreeGrafter"/>
</dbReference>
<name>A0A1Q2YLX5_9ASCO</name>
<dbReference type="PANTHER" id="PTHR15641">
    <property type="entry name" value="ELONGATOR COMPLEX PROTEIN 5"/>
    <property type="match status" value="1"/>
</dbReference>
<dbReference type="GO" id="GO:0005634">
    <property type="term" value="C:nucleus"/>
    <property type="evidence" value="ECO:0007669"/>
    <property type="project" value="UniProtKB-SubCell"/>
</dbReference>
<dbReference type="InterPro" id="IPR027417">
    <property type="entry name" value="P-loop_NTPase"/>
</dbReference>
<evidence type="ECO:0000256" key="5">
    <source>
        <dbReference type="ARBA" id="ARBA00020264"/>
    </source>
</evidence>
<sequence length="419" mass="48124">MVFAQQNKTKHNIETKHQLSASTQNAGISKSSKSVQLLMQELAKTQTILQSHSNLYGLPKDENMVSSGVCNPQQLVYSATSDNSLTKQYNLKKFPDTFNPRKELNMPHKEKVEKWIVGVPAAPINDNCDTWRNACYNPLIPTSDEYEESDCSDFDFSGNDDIIEYQSRMITFLINKTYFKDSENVRKSDGKLVPGETDFETQLGRIFSDTETSKHTLVVVDSFNYILHKEIIKFLKLIMNPTHTVYGVYHQDIPPPKSNSDLQGPSSYSYLHFLSSCVFDIKPTNFEEHDSFYHTILENGPSFPVGVQSTQQNPFFTHLTYRRKSGRSLEYNFKINSKSHQYEEIKHMSTESNQDDESLLKDLTTFNLGTTQKQKEQREKVDLPFLEAQKSMGSVGGSIVYEFEKDDDYDEEDPYEDPF</sequence>
<dbReference type="Proteomes" id="UP000186136">
    <property type="component" value="Unassembled WGS sequence"/>
</dbReference>
<dbReference type="Pfam" id="PF10483">
    <property type="entry name" value="Elong_Iki1"/>
    <property type="match status" value="1"/>
</dbReference>
<dbReference type="UniPathway" id="UPA00988"/>
<evidence type="ECO:0000256" key="4">
    <source>
        <dbReference type="ARBA" id="ARBA00009567"/>
    </source>
</evidence>
<dbReference type="GO" id="GO:0033588">
    <property type="term" value="C:elongator holoenzyme complex"/>
    <property type="evidence" value="ECO:0007669"/>
    <property type="project" value="InterPro"/>
</dbReference>
<dbReference type="CDD" id="cd19496">
    <property type="entry name" value="Elp5"/>
    <property type="match status" value="1"/>
</dbReference>
<accession>A0A1Q2YLX5</accession>
<keyword evidence="7" id="KW-0819">tRNA processing</keyword>
<comment type="subcellular location">
    <subcellularLocation>
        <location evidence="2">Cytoplasm</location>
    </subcellularLocation>
    <subcellularLocation>
        <location evidence="1">Nucleus</location>
    </subcellularLocation>
</comment>
<evidence type="ECO:0000256" key="7">
    <source>
        <dbReference type="ARBA" id="ARBA00022694"/>
    </source>
</evidence>
<dbReference type="PANTHER" id="PTHR15641:SF1">
    <property type="entry name" value="ELONGATOR COMPLEX PROTEIN 5"/>
    <property type="match status" value="1"/>
</dbReference>
<evidence type="ECO:0000256" key="1">
    <source>
        <dbReference type="ARBA" id="ARBA00004123"/>
    </source>
</evidence>
<evidence type="ECO:0000313" key="9">
    <source>
        <dbReference type="EMBL" id="GAV30566.1"/>
    </source>
</evidence>
<comment type="caution">
    <text evidence="9">The sequence shown here is derived from an EMBL/GenBank/DDBJ whole genome shotgun (WGS) entry which is preliminary data.</text>
</comment>
<dbReference type="GO" id="GO:0002098">
    <property type="term" value="P:tRNA wobble uridine modification"/>
    <property type="evidence" value="ECO:0007669"/>
    <property type="project" value="InterPro"/>
</dbReference>
<protein>
    <recommendedName>
        <fullName evidence="5">Elongator complex protein 5</fullName>
    </recommendedName>
</protein>
<dbReference type="OrthoDB" id="166907at2759"/>
<evidence type="ECO:0000313" key="10">
    <source>
        <dbReference type="Proteomes" id="UP000186136"/>
    </source>
</evidence>